<sequence length="417" mass="44410">MSHRMETGANAPGPQMKKYVMALAASLMLVSAAAFAVPSAGQIEQSMTQGNWSQADSQLSEVIQAHPNNAKARYLYAQVLDREGRPADALAQIQQARTLDPAIKFTDPSRFNAMEARIRSDANRVNSSANLGGQMSERSSGNAMTSVTRNPFNQGAVAAPEKHGPSMGMWVLLAVVIAGIALVLRWGLKRARSTEDGQADADRRTQLKRATELLNDVRSLKLDVRLSTQPGHEGMLKEVEGIETQLRQMVEALSNSKNPVPPYAIEDLSNQIDSVRARSEGRPDPRAAASAASAADNQSVYAQEAERFGRTAPGQPPYSPYPQQQQPPVVVQQGGGFGGGLGGLIGGLLLGEALSGGNRERVIEREVPVDVDDELRRRGGGNNGGGLDFGNGSNDWSDNGGGVDLGSNDSGDWDNNS</sequence>
<dbReference type="EMBL" id="FCOC02000013">
    <property type="protein sequence ID" value="SAL38632.1"/>
    <property type="molecule type" value="Genomic_DNA"/>
</dbReference>
<evidence type="ECO:0000256" key="3">
    <source>
        <dbReference type="SAM" id="SignalP"/>
    </source>
</evidence>
<feature type="region of interest" description="Disordered" evidence="1">
    <location>
        <begin position="276"/>
        <end position="334"/>
    </location>
</feature>
<feature type="chain" id="PRO_5007810503" evidence="3">
    <location>
        <begin position="37"/>
        <end position="417"/>
    </location>
</feature>
<keyword evidence="2" id="KW-0472">Membrane</keyword>
<feature type="region of interest" description="Disordered" evidence="1">
    <location>
        <begin position="373"/>
        <end position="417"/>
    </location>
</feature>
<reference evidence="4 5" key="1">
    <citation type="submission" date="2016-01" db="EMBL/GenBank/DDBJ databases">
        <authorList>
            <person name="Oliw E.H."/>
        </authorList>
    </citation>
    <scope>NUCLEOTIDE SEQUENCE [LARGE SCALE GENOMIC DNA]</scope>
    <source>
        <strain evidence="4">LMG 22029</strain>
    </source>
</reference>
<gene>
    <name evidence="4" type="ORF">AWB64_04006</name>
</gene>
<evidence type="ECO:0000256" key="1">
    <source>
        <dbReference type="SAM" id="MobiDB-lite"/>
    </source>
</evidence>
<keyword evidence="2" id="KW-1133">Transmembrane helix</keyword>
<proteinExistence type="predicted"/>
<accession>A0A158H2S3</accession>
<name>A0A158H2S3_CABSO</name>
<feature type="signal peptide" evidence="3">
    <location>
        <begin position="1"/>
        <end position="36"/>
    </location>
</feature>
<feature type="compositionally biased region" description="Low complexity" evidence="1">
    <location>
        <begin position="321"/>
        <end position="332"/>
    </location>
</feature>
<organism evidence="4 5">
    <name type="scientific">Caballeronia sordidicola</name>
    <name type="common">Burkholderia sordidicola</name>
    <dbReference type="NCBI Taxonomy" id="196367"/>
    <lineage>
        <taxon>Bacteria</taxon>
        <taxon>Pseudomonadati</taxon>
        <taxon>Pseudomonadota</taxon>
        <taxon>Betaproteobacteria</taxon>
        <taxon>Burkholderiales</taxon>
        <taxon>Burkholderiaceae</taxon>
        <taxon>Caballeronia</taxon>
    </lineage>
</organism>
<feature type="compositionally biased region" description="Basic and acidic residues" evidence="1">
    <location>
        <begin position="276"/>
        <end position="285"/>
    </location>
</feature>
<dbReference type="AlphaFoldDB" id="A0A158H2S3"/>
<feature type="compositionally biased region" description="Polar residues" evidence="1">
    <location>
        <begin position="407"/>
        <end position="417"/>
    </location>
</feature>
<keyword evidence="3" id="KW-0732">Signal</keyword>
<dbReference type="Proteomes" id="UP000054893">
    <property type="component" value="Unassembled WGS sequence"/>
</dbReference>
<protein>
    <submittedName>
        <fullName evidence="4">TPR repeat-containing protein</fullName>
    </submittedName>
</protein>
<dbReference type="SUPFAM" id="SSF48452">
    <property type="entry name" value="TPR-like"/>
    <property type="match status" value="1"/>
</dbReference>
<feature type="compositionally biased region" description="Gly residues" evidence="1">
    <location>
        <begin position="380"/>
        <end position="389"/>
    </location>
</feature>
<evidence type="ECO:0000313" key="5">
    <source>
        <dbReference type="Proteomes" id="UP000054893"/>
    </source>
</evidence>
<feature type="region of interest" description="Disordered" evidence="1">
    <location>
        <begin position="126"/>
        <end position="145"/>
    </location>
</feature>
<evidence type="ECO:0000256" key="2">
    <source>
        <dbReference type="SAM" id="Phobius"/>
    </source>
</evidence>
<evidence type="ECO:0000313" key="4">
    <source>
        <dbReference type="EMBL" id="SAL38632.1"/>
    </source>
</evidence>
<dbReference type="Gene3D" id="1.25.40.10">
    <property type="entry name" value="Tetratricopeptide repeat domain"/>
    <property type="match status" value="1"/>
</dbReference>
<dbReference type="InterPro" id="IPR011990">
    <property type="entry name" value="TPR-like_helical_dom_sf"/>
</dbReference>
<dbReference type="Pfam" id="PF14559">
    <property type="entry name" value="TPR_19"/>
    <property type="match status" value="1"/>
</dbReference>
<feature type="transmembrane region" description="Helical" evidence="2">
    <location>
        <begin position="167"/>
        <end position="188"/>
    </location>
</feature>
<keyword evidence="2" id="KW-0812">Transmembrane</keyword>